<dbReference type="InParanoid" id="A0A1Y2GWT7"/>
<dbReference type="OrthoDB" id="10056939at2759"/>
<evidence type="ECO:0000256" key="3">
    <source>
        <dbReference type="ARBA" id="ARBA00023242"/>
    </source>
</evidence>
<gene>
    <name evidence="6" type="ORF">BCR41DRAFT_348897</name>
</gene>
<evidence type="ECO:0000313" key="6">
    <source>
        <dbReference type="EMBL" id="ORZ25015.1"/>
    </source>
</evidence>
<dbReference type="Gene3D" id="1.10.10.60">
    <property type="entry name" value="Homeodomain-like"/>
    <property type="match status" value="1"/>
</dbReference>
<dbReference type="EMBL" id="MCFF01000008">
    <property type="protein sequence ID" value="ORZ25015.1"/>
    <property type="molecule type" value="Genomic_DNA"/>
</dbReference>
<keyword evidence="1 4" id="KW-0238">DNA-binding</keyword>
<sequence>MLFPTHKLPCIQKQTEGPCLPNLEPFSQSHLYQHTNYLLTTLRDLSLETSVEGVLSNRKRFLEMYSNVRANASHLSSEDDNSLLRASHALNLEHRKQCLKKMVAFKRTPCLEVQQIQAVKMAQDNKDSKGFQTRRELKQHYNTVLKNWIDQHSSHPFPNKKEKAELCSQASITERQLNNWFTNYRRRHLQP</sequence>
<evidence type="ECO:0000256" key="2">
    <source>
        <dbReference type="ARBA" id="ARBA00023155"/>
    </source>
</evidence>
<keyword evidence="2 4" id="KW-0371">Homeobox</keyword>
<reference evidence="6 7" key="1">
    <citation type="submission" date="2016-07" db="EMBL/GenBank/DDBJ databases">
        <title>Pervasive Adenine N6-methylation of Active Genes in Fungi.</title>
        <authorList>
            <consortium name="DOE Joint Genome Institute"/>
            <person name="Mondo S.J."/>
            <person name="Dannebaum R.O."/>
            <person name="Kuo R.C."/>
            <person name="Labutti K."/>
            <person name="Haridas S."/>
            <person name="Kuo A."/>
            <person name="Salamov A."/>
            <person name="Ahrendt S.R."/>
            <person name="Lipzen A."/>
            <person name="Sullivan W."/>
            <person name="Andreopoulos W.B."/>
            <person name="Clum A."/>
            <person name="Lindquist E."/>
            <person name="Daum C."/>
            <person name="Ramamoorthy G.K."/>
            <person name="Gryganskyi A."/>
            <person name="Culley D."/>
            <person name="Magnuson J.K."/>
            <person name="James T.Y."/>
            <person name="O'Malley M.A."/>
            <person name="Stajich J.E."/>
            <person name="Spatafora J.W."/>
            <person name="Visel A."/>
            <person name="Grigoriev I.V."/>
        </authorList>
    </citation>
    <scope>NUCLEOTIDE SEQUENCE [LARGE SCALE GENOMIC DNA]</scope>
    <source>
        <strain evidence="6 7">NRRL 3116</strain>
    </source>
</reference>
<keyword evidence="3 4" id="KW-0539">Nucleus</keyword>
<dbReference type="InterPro" id="IPR008422">
    <property type="entry name" value="KN_HD"/>
</dbReference>
<dbReference type="RefSeq" id="XP_021883996.1">
    <property type="nucleotide sequence ID" value="XM_022023380.1"/>
</dbReference>
<dbReference type="InterPro" id="IPR001356">
    <property type="entry name" value="HD"/>
</dbReference>
<dbReference type="InterPro" id="IPR050224">
    <property type="entry name" value="TALE_homeobox"/>
</dbReference>
<dbReference type="Proteomes" id="UP000193648">
    <property type="component" value="Unassembled WGS sequence"/>
</dbReference>
<dbReference type="GeneID" id="33565224"/>
<comment type="caution">
    <text evidence="6">The sequence shown here is derived from an EMBL/GenBank/DDBJ whole genome shotgun (WGS) entry which is preliminary data.</text>
</comment>
<dbReference type="GO" id="GO:0003677">
    <property type="term" value="F:DNA binding"/>
    <property type="evidence" value="ECO:0007669"/>
    <property type="project" value="UniProtKB-UniRule"/>
</dbReference>
<dbReference type="PANTHER" id="PTHR11850">
    <property type="entry name" value="HOMEOBOX PROTEIN TRANSCRIPTION FACTORS"/>
    <property type="match status" value="1"/>
</dbReference>
<name>A0A1Y2GWT7_9FUNG</name>
<organism evidence="6 7">
    <name type="scientific">Lobosporangium transversale</name>
    <dbReference type="NCBI Taxonomy" id="64571"/>
    <lineage>
        <taxon>Eukaryota</taxon>
        <taxon>Fungi</taxon>
        <taxon>Fungi incertae sedis</taxon>
        <taxon>Mucoromycota</taxon>
        <taxon>Mortierellomycotina</taxon>
        <taxon>Mortierellomycetes</taxon>
        <taxon>Mortierellales</taxon>
        <taxon>Mortierellaceae</taxon>
        <taxon>Lobosporangium</taxon>
    </lineage>
</organism>
<dbReference type="GO" id="GO:0005634">
    <property type="term" value="C:nucleus"/>
    <property type="evidence" value="ECO:0007669"/>
    <property type="project" value="UniProtKB-SubCell"/>
</dbReference>
<protein>
    <recommendedName>
        <fullName evidence="5">Homeobox domain-containing protein</fullName>
    </recommendedName>
</protein>
<accession>A0A1Y2GWT7</accession>
<dbReference type="PROSITE" id="PS50071">
    <property type="entry name" value="HOMEOBOX_2"/>
    <property type="match status" value="1"/>
</dbReference>
<dbReference type="AlphaFoldDB" id="A0A1Y2GWT7"/>
<comment type="subcellular location">
    <subcellularLocation>
        <location evidence="4">Nucleus</location>
    </subcellularLocation>
</comment>
<evidence type="ECO:0000256" key="1">
    <source>
        <dbReference type="ARBA" id="ARBA00023125"/>
    </source>
</evidence>
<dbReference type="SUPFAM" id="SSF46689">
    <property type="entry name" value="Homeodomain-like"/>
    <property type="match status" value="1"/>
</dbReference>
<dbReference type="GO" id="GO:0006355">
    <property type="term" value="P:regulation of DNA-templated transcription"/>
    <property type="evidence" value="ECO:0007669"/>
    <property type="project" value="InterPro"/>
</dbReference>
<keyword evidence="7" id="KW-1185">Reference proteome</keyword>
<feature type="domain" description="Homeobox" evidence="5">
    <location>
        <begin position="128"/>
        <end position="191"/>
    </location>
</feature>
<dbReference type="Pfam" id="PF05920">
    <property type="entry name" value="Homeobox_KN"/>
    <property type="match status" value="1"/>
</dbReference>
<dbReference type="CDD" id="cd00086">
    <property type="entry name" value="homeodomain"/>
    <property type="match status" value="1"/>
</dbReference>
<evidence type="ECO:0000256" key="4">
    <source>
        <dbReference type="PROSITE-ProRule" id="PRU00108"/>
    </source>
</evidence>
<evidence type="ECO:0000313" key="7">
    <source>
        <dbReference type="Proteomes" id="UP000193648"/>
    </source>
</evidence>
<dbReference type="InterPro" id="IPR009057">
    <property type="entry name" value="Homeodomain-like_sf"/>
</dbReference>
<proteinExistence type="predicted"/>
<dbReference type="STRING" id="64571.A0A1Y2GWT7"/>
<evidence type="ECO:0000259" key="5">
    <source>
        <dbReference type="PROSITE" id="PS50071"/>
    </source>
</evidence>